<dbReference type="InParanoid" id="A0A0D0BH44"/>
<name>A0A0D0BH44_9AGAM</name>
<protein>
    <submittedName>
        <fullName evidence="1">Uncharacterized protein</fullName>
    </submittedName>
</protein>
<gene>
    <name evidence="1" type="ORF">CY34DRAFT_535761</name>
</gene>
<keyword evidence="2" id="KW-1185">Reference proteome</keyword>
<dbReference type="AlphaFoldDB" id="A0A0D0BH44"/>
<reference evidence="1 2" key="1">
    <citation type="submission" date="2014-04" db="EMBL/GenBank/DDBJ databases">
        <authorList>
            <consortium name="DOE Joint Genome Institute"/>
            <person name="Kuo A."/>
            <person name="Ruytinx J."/>
            <person name="Rineau F."/>
            <person name="Colpaert J."/>
            <person name="Kohler A."/>
            <person name="Nagy L.G."/>
            <person name="Floudas D."/>
            <person name="Copeland A."/>
            <person name="Barry K.W."/>
            <person name="Cichocki N."/>
            <person name="Veneault-Fourrey C."/>
            <person name="LaButti K."/>
            <person name="Lindquist E.A."/>
            <person name="Lipzen A."/>
            <person name="Lundell T."/>
            <person name="Morin E."/>
            <person name="Murat C."/>
            <person name="Sun H."/>
            <person name="Tunlid A."/>
            <person name="Henrissat B."/>
            <person name="Grigoriev I.V."/>
            <person name="Hibbett D.S."/>
            <person name="Martin F."/>
            <person name="Nordberg H.P."/>
            <person name="Cantor M.N."/>
            <person name="Hua S.X."/>
        </authorList>
    </citation>
    <scope>NUCLEOTIDE SEQUENCE [LARGE SCALE GENOMIC DNA]</scope>
    <source>
        <strain evidence="1 2">UH-Slu-Lm8-n1</strain>
    </source>
</reference>
<accession>A0A0D0BH44</accession>
<evidence type="ECO:0000313" key="2">
    <source>
        <dbReference type="Proteomes" id="UP000054485"/>
    </source>
</evidence>
<dbReference type="Proteomes" id="UP000054485">
    <property type="component" value="Unassembled WGS sequence"/>
</dbReference>
<dbReference type="HOGENOM" id="CLU_2869161_0_0_1"/>
<proteinExistence type="predicted"/>
<sequence>MYRIIRTRLALLRSTSDLLWYTSQLKHLPTCSHCHQLNTVSWLCQILKIQLELMGLSTLSRISY</sequence>
<reference evidence="2" key="2">
    <citation type="submission" date="2015-01" db="EMBL/GenBank/DDBJ databases">
        <title>Evolutionary Origins and Diversification of the Mycorrhizal Mutualists.</title>
        <authorList>
            <consortium name="DOE Joint Genome Institute"/>
            <consortium name="Mycorrhizal Genomics Consortium"/>
            <person name="Kohler A."/>
            <person name="Kuo A."/>
            <person name="Nagy L.G."/>
            <person name="Floudas D."/>
            <person name="Copeland A."/>
            <person name="Barry K.W."/>
            <person name="Cichocki N."/>
            <person name="Veneault-Fourrey C."/>
            <person name="LaButti K."/>
            <person name="Lindquist E.A."/>
            <person name="Lipzen A."/>
            <person name="Lundell T."/>
            <person name="Morin E."/>
            <person name="Murat C."/>
            <person name="Riley R."/>
            <person name="Ohm R."/>
            <person name="Sun H."/>
            <person name="Tunlid A."/>
            <person name="Henrissat B."/>
            <person name="Grigoriev I.V."/>
            <person name="Hibbett D.S."/>
            <person name="Martin F."/>
        </authorList>
    </citation>
    <scope>NUCLEOTIDE SEQUENCE [LARGE SCALE GENOMIC DNA]</scope>
    <source>
        <strain evidence="2">UH-Slu-Lm8-n1</strain>
    </source>
</reference>
<evidence type="ECO:0000313" key="1">
    <source>
        <dbReference type="EMBL" id="KIK45427.1"/>
    </source>
</evidence>
<organism evidence="1 2">
    <name type="scientific">Suillus luteus UH-Slu-Lm8-n1</name>
    <dbReference type="NCBI Taxonomy" id="930992"/>
    <lineage>
        <taxon>Eukaryota</taxon>
        <taxon>Fungi</taxon>
        <taxon>Dikarya</taxon>
        <taxon>Basidiomycota</taxon>
        <taxon>Agaricomycotina</taxon>
        <taxon>Agaricomycetes</taxon>
        <taxon>Agaricomycetidae</taxon>
        <taxon>Boletales</taxon>
        <taxon>Suillineae</taxon>
        <taxon>Suillaceae</taxon>
        <taxon>Suillus</taxon>
    </lineage>
</organism>
<dbReference type="EMBL" id="KN835173">
    <property type="protein sequence ID" value="KIK45427.1"/>
    <property type="molecule type" value="Genomic_DNA"/>
</dbReference>